<evidence type="ECO:0000256" key="1">
    <source>
        <dbReference type="SAM" id="MobiDB-lite"/>
    </source>
</evidence>
<organism evidence="2 3">
    <name type="scientific">Apiosordaria backusii</name>
    <dbReference type="NCBI Taxonomy" id="314023"/>
    <lineage>
        <taxon>Eukaryota</taxon>
        <taxon>Fungi</taxon>
        <taxon>Dikarya</taxon>
        <taxon>Ascomycota</taxon>
        <taxon>Pezizomycotina</taxon>
        <taxon>Sordariomycetes</taxon>
        <taxon>Sordariomycetidae</taxon>
        <taxon>Sordariales</taxon>
        <taxon>Lasiosphaeriaceae</taxon>
        <taxon>Apiosordaria</taxon>
    </lineage>
</organism>
<evidence type="ECO:0000313" key="2">
    <source>
        <dbReference type="EMBL" id="KAK0748673.1"/>
    </source>
</evidence>
<dbReference type="Proteomes" id="UP001172159">
    <property type="component" value="Unassembled WGS sequence"/>
</dbReference>
<evidence type="ECO:0000313" key="3">
    <source>
        <dbReference type="Proteomes" id="UP001172159"/>
    </source>
</evidence>
<keyword evidence="3" id="KW-1185">Reference proteome</keyword>
<comment type="caution">
    <text evidence="2">The sequence shown here is derived from an EMBL/GenBank/DDBJ whole genome shotgun (WGS) entry which is preliminary data.</text>
</comment>
<reference evidence="2" key="1">
    <citation type="submission" date="2023-06" db="EMBL/GenBank/DDBJ databases">
        <title>Genome-scale phylogeny and comparative genomics of the fungal order Sordariales.</title>
        <authorList>
            <consortium name="Lawrence Berkeley National Laboratory"/>
            <person name="Hensen N."/>
            <person name="Bonometti L."/>
            <person name="Westerberg I."/>
            <person name="Brannstrom I.O."/>
            <person name="Guillou S."/>
            <person name="Cros-Aarteil S."/>
            <person name="Calhoun S."/>
            <person name="Haridas S."/>
            <person name="Kuo A."/>
            <person name="Mondo S."/>
            <person name="Pangilinan J."/>
            <person name="Riley R."/>
            <person name="Labutti K."/>
            <person name="Andreopoulos B."/>
            <person name="Lipzen A."/>
            <person name="Chen C."/>
            <person name="Yanf M."/>
            <person name="Daum C."/>
            <person name="Ng V."/>
            <person name="Clum A."/>
            <person name="Steindorff A."/>
            <person name="Ohm R."/>
            <person name="Martin F."/>
            <person name="Silar P."/>
            <person name="Natvig D."/>
            <person name="Lalanne C."/>
            <person name="Gautier V."/>
            <person name="Ament-Velasquez S.L."/>
            <person name="Kruys A."/>
            <person name="Hutchinson M.I."/>
            <person name="Powell A.J."/>
            <person name="Barry K."/>
            <person name="Miller A.N."/>
            <person name="Grigoriev I.V."/>
            <person name="Debuchy R."/>
            <person name="Gladieux P."/>
            <person name="Thoren M.H."/>
            <person name="Johannesson H."/>
        </authorList>
    </citation>
    <scope>NUCLEOTIDE SEQUENCE</scope>
    <source>
        <strain evidence="2">CBS 540.89</strain>
    </source>
</reference>
<dbReference type="AlphaFoldDB" id="A0AA40F034"/>
<name>A0AA40F034_9PEZI</name>
<protein>
    <submittedName>
        <fullName evidence="2">Uncharacterized protein</fullName>
    </submittedName>
</protein>
<dbReference type="EMBL" id="JAUKTV010000001">
    <property type="protein sequence ID" value="KAK0748673.1"/>
    <property type="molecule type" value="Genomic_DNA"/>
</dbReference>
<gene>
    <name evidence="2" type="ORF">B0T21DRAFT_344302</name>
</gene>
<proteinExistence type="predicted"/>
<sequence length="177" mass="19394">MLCKDCKPVFRKKVGKTRHARRPVWPILFPLDQRPGDLDDWPKHNQCPDRERRRATGEPSGWADICLHSARVNWCPQTEESLFYARYIAHIGLPQKAGNPVRGLTSSPMQGCQGLVHQFLASEAGVLHEPPEGVKSGGFGLVQGGGAVSTDDIPDAQCGRSASGMKCGSLPVWKLAR</sequence>
<feature type="region of interest" description="Disordered" evidence="1">
    <location>
        <begin position="39"/>
        <end position="58"/>
    </location>
</feature>
<feature type="compositionally biased region" description="Basic and acidic residues" evidence="1">
    <location>
        <begin position="39"/>
        <end position="56"/>
    </location>
</feature>
<accession>A0AA40F034</accession>